<dbReference type="InterPro" id="IPR043504">
    <property type="entry name" value="Peptidase_S1_PA_chymotrypsin"/>
</dbReference>
<evidence type="ECO:0000256" key="3">
    <source>
        <dbReference type="ARBA" id="ARBA00022801"/>
    </source>
</evidence>
<dbReference type="Proteomes" id="UP001190640">
    <property type="component" value="Chromosome 15"/>
</dbReference>
<evidence type="ECO:0000313" key="9">
    <source>
        <dbReference type="RefSeq" id="XP_054854865.1"/>
    </source>
</evidence>
<gene>
    <name evidence="9" type="primary">LOC129342933</name>
</gene>
<proteinExistence type="inferred from homology"/>
<dbReference type="RefSeq" id="XP_054854865.1">
    <property type="nucleotide sequence ID" value="XM_054998890.1"/>
</dbReference>
<evidence type="ECO:0000256" key="2">
    <source>
        <dbReference type="ARBA" id="ARBA00022670"/>
    </source>
</evidence>
<evidence type="ECO:0000256" key="4">
    <source>
        <dbReference type="ARBA" id="ARBA00022825"/>
    </source>
</evidence>
<dbReference type="PROSITE" id="PS00134">
    <property type="entry name" value="TRYPSIN_HIS"/>
    <property type="match status" value="1"/>
</dbReference>
<dbReference type="CDD" id="cd00190">
    <property type="entry name" value="Tryp_SPc"/>
    <property type="match status" value="1"/>
</dbReference>
<keyword evidence="5" id="KW-1015">Disulfide bond</keyword>
<dbReference type="Pfam" id="PF00089">
    <property type="entry name" value="Trypsin"/>
    <property type="match status" value="1"/>
</dbReference>
<dbReference type="InterPro" id="IPR001254">
    <property type="entry name" value="Trypsin_dom"/>
</dbReference>
<keyword evidence="4 6" id="KW-0720">Serine protease</keyword>
<dbReference type="GO" id="GO:0030141">
    <property type="term" value="C:secretory granule"/>
    <property type="evidence" value="ECO:0007669"/>
    <property type="project" value="TreeGrafter"/>
</dbReference>
<evidence type="ECO:0000256" key="5">
    <source>
        <dbReference type="ARBA" id="ARBA00023157"/>
    </source>
</evidence>
<evidence type="ECO:0000259" key="7">
    <source>
        <dbReference type="PROSITE" id="PS50240"/>
    </source>
</evidence>
<dbReference type="GO" id="GO:0004252">
    <property type="term" value="F:serine-type endopeptidase activity"/>
    <property type="evidence" value="ECO:0007669"/>
    <property type="project" value="InterPro"/>
</dbReference>
<dbReference type="SUPFAM" id="SSF50494">
    <property type="entry name" value="Trypsin-like serine proteases"/>
    <property type="match status" value="1"/>
</dbReference>
<dbReference type="PRINTS" id="PR00722">
    <property type="entry name" value="CHYMOTRYPSIN"/>
</dbReference>
<dbReference type="FunFam" id="2.40.10.10:FF:000077">
    <property type="entry name" value="Predicted protein"/>
    <property type="match status" value="1"/>
</dbReference>
<dbReference type="GO" id="GO:0005576">
    <property type="term" value="C:extracellular region"/>
    <property type="evidence" value="ECO:0007669"/>
    <property type="project" value="UniProtKB-ARBA"/>
</dbReference>
<dbReference type="GO" id="GO:0006508">
    <property type="term" value="P:proteolysis"/>
    <property type="evidence" value="ECO:0007669"/>
    <property type="project" value="UniProtKB-KW"/>
</dbReference>
<dbReference type="PROSITE" id="PS00135">
    <property type="entry name" value="TRYPSIN_SER"/>
    <property type="match status" value="1"/>
</dbReference>
<accession>A0AA97KEX8</accession>
<dbReference type="InterPro" id="IPR009003">
    <property type="entry name" value="Peptidase_S1_PA"/>
</dbReference>
<dbReference type="GO" id="GO:0035821">
    <property type="term" value="P:modulation of process of another organism"/>
    <property type="evidence" value="ECO:0007669"/>
    <property type="project" value="UniProtKB-ARBA"/>
</dbReference>
<evidence type="ECO:0000256" key="6">
    <source>
        <dbReference type="RuleBase" id="RU363034"/>
    </source>
</evidence>
<dbReference type="InterPro" id="IPR018114">
    <property type="entry name" value="TRYPSIN_HIS"/>
</dbReference>
<dbReference type="GeneID" id="129342933"/>
<keyword evidence="8" id="KW-1185">Reference proteome</keyword>
<evidence type="ECO:0000256" key="1">
    <source>
        <dbReference type="ARBA" id="ARBA00009228"/>
    </source>
</evidence>
<dbReference type="KEGG" id="emc:129342933"/>
<keyword evidence="2 6" id="KW-0645">Protease</keyword>
<dbReference type="PANTHER" id="PTHR24271:SF48">
    <property type="entry name" value="KALLIKREIN-14"/>
    <property type="match status" value="1"/>
</dbReference>
<sequence length="244" mass="27239">MSDHVLIIKFFAGCAQDDEGRIIGGYPCIPHSQPWQAYVTGQYICGGTLIAPGWVLTAAHCLSRNMVVRLGEHNLHYWDGIEQIRRVVRAIRHPQYDTRTLNNDIMLLKMDRPVSLSRNIRPLRLPFRCSSPGTPCLVSGWGTVSSPQASFPNVLQCANVRLFSRRYCESSYPGLITKNMICAGILEGGVDSCQGDSGGPLVCRGQLEGIVSWGMETCAQSKYPGVYTRVCNYKDWVNQVIRWN</sequence>
<dbReference type="InterPro" id="IPR033116">
    <property type="entry name" value="TRYPSIN_SER"/>
</dbReference>
<comment type="similarity">
    <text evidence="1">Belongs to the peptidase S1 family. Snake venom subfamily.</text>
</comment>
<dbReference type="InterPro" id="IPR001314">
    <property type="entry name" value="Peptidase_S1A"/>
</dbReference>
<organism evidence="8 9">
    <name type="scientific">Eublepharis macularius</name>
    <name type="common">Leopard gecko</name>
    <name type="synonym">Cyrtodactylus macularius</name>
    <dbReference type="NCBI Taxonomy" id="481883"/>
    <lineage>
        <taxon>Eukaryota</taxon>
        <taxon>Metazoa</taxon>
        <taxon>Chordata</taxon>
        <taxon>Craniata</taxon>
        <taxon>Vertebrata</taxon>
        <taxon>Euteleostomi</taxon>
        <taxon>Lepidosauria</taxon>
        <taxon>Squamata</taxon>
        <taxon>Bifurcata</taxon>
        <taxon>Gekkota</taxon>
        <taxon>Eublepharidae</taxon>
        <taxon>Eublepharinae</taxon>
        <taxon>Eublepharis</taxon>
    </lineage>
</organism>
<dbReference type="PROSITE" id="PS50240">
    <property type="entry name" value="TRYPSIN_DOM"/>
    <property type="match status" value="1"/>
</dbReference>
<name>A0AA97KEX8_EUBMA</name>
<dbReference type="PANTHER" id="PTHR24271">
    <property type="entry name" value="KALLIKREIN-RELATED"/>
    <property type="match status" value="1"/>
</dbReference>
<protein>
    <submittedName>
        <fullName evidence="9">Kallikrein-14-like</fullName>
    </submittedName>
</protein>
<dbReference type="AlphaFoldDB" id="A0AA97KEX8"/>
<dbReference type="SMART" id="SM00020">
    <property type="entry name" value="Tryp_SPc"/>
    <property type="match status" value="1"/>
</dbReference>
<keyword evidence="3 6" id="KW-0378">Hydrolase</keyword>
<reference evidence="9" key="1">
    <citation type="submission" date="2025-08" db="UniProtKB">
        <authorList>
            <consortium name="RefSeq"/>
        </authorList>
    </citation>
    <scope>IDENTIFICATION</scope>
    <source>
        <tissue evidence="9">Blood</tissue>
    </source>
</reference>
<feature type="domain" description="Peptidase S1" evidence="7">
    <location>
        <begin position="22"/>
        <end position="242"/>
    </location>
</feature>
<evidence type="ECO:0000313" key="8">
    <source>
        <dbReference type="Proteomes" id="UP001190640"/>
    </source>
</evidence>
<dbReference type="Gene3D" id="2.40.10.10">
    <property type="entry name" value="Trypsin-like serine proteases"/>
    <property type="match status" value="2"/>
</dbReference>